<dbReference type="OMA" id="VNDLRAW"/>
<dbReference type="VEuPathDB" id="FungiDB:DIURU_001477"/>
<dbReference type="EMBL" id="SWFT01000048">
    <property type="protein sequence ID" value="KAA8905404.1"/>
    <property type="molecule type" value="Genomic_DNA"/>
</dbReference>
<gene>
    <name evidence="2" type="ORF">DIURU_001477</name>
</gene>
<dbReference type="InterPro" id="IPR027482">
    <property type="entry name" value="Sec1-like_dom2"/>
</dbReference>
<comment type="similarity">
    <text evidence="1">Belongs to the STXBP/unc-18/SEC1 family.</text>
</comment>
<dbReference type="AlphaFoldDB" id="A0A642UU95"/>
<dbReference type="GO" id="GO:0016192">
    <property type="term" value="P:vesicle-mediated transport"/>
    <property type="evidence" value="ECO:0007669"/>
    <property type="project" value="InterPro"/>
</dbReference>
<dbReference type="SUPFAM" id="SSF56815">
    <property type="entry name" value="Sec1/munc18-like (SM) proteins"/>
    <property type="match status" value="1"/>
</dbReference>
<dbReference type="RefSeq" id="XP_034013705.1">
    <property type="nucleotide sequence ID" value="XM_034154024.1"/>
</dbReference>
<dbReference type="PANTHER" id="PTHR11679">
    <property type="entry name" value="VESICLE PROTEIN SORTING-ASSOCIATED"/>
    <property type="match status" value="1"/>
</dbReference>
<proteinExistence type="inferred from homology"/>
<evidence type="ECO:0008006" key="4">
    <source>
        <dbReference type="Google" id="ProtNLM"/>
    </source>
</evidence>
<dbReference type="InterPro" id="IPR036045">
    <property type="entry name" value="Sec1-like_sf"/>
</dbReference>
<dbReference type="InterPro" id="IPR043154">
    <property type="entry name" value="Sec-1-like_dom1"/>
</dbReference>
<sequence>MSLRDKQIERLEQMLSPQKKGELAWKVLIMDAKARAVVSSVLRVNDLLKLGVTLHASLSSPRSPMPDVSAVYLVEPTIDNVMVLVDDLQNDKYDAFYINFTSSLPRDLLEEFAKKVSLCGKASKIKSVWDQYIDFIVTEPNLFSLDMKGMFYKFSSSKTTEEEIATWTDRIASGLVAIVNTMGSIPIIRAPQGGAAEFVASQLNVKLRDHLQTNTGATSDGARPVLILLDRNLDLSSMFAHSWIYQVMVNDVFSLKRNTIKLTVKGENGQPKEKSYDVDPKDFFWNSYAQLPFPDVVEHADTELNLYKKDAADLTNKTGITSLDDIDNNAASTSAIQQAVDALPELTARKATLDMHMDILASLISELQAKSLDKFFEIESNCQDPKSLNEFYELLQSQPTSGSNTNDKYRTFLIMVLLVDLPEDYKTKVSGWFADHGVDLAAYNYITKFKQISNMTNLSDMGSGSLSGSGTQAAQSSALSSLSSKLYGLTEGRISEGLTSIASKVKSFIPEKRELPVTKVVQALMDPQTAPQDTLQVTDNYVYFDPKTRGSKQPKRSTYNESMVFMIGGANYYEYQNLQEWAEKSKKTVVYGGTDVIPPDEFLLECGELGKSS</sequence>
<dbReference type="Gene3D" id="3.90.830.10">
    <property type="entry name" value="Syntaxin Binding Protein 1, Chain A, domain 2"/>
    <property type="match status" value="1"/>
</dbReference>
<comment type="caution">
    <text evidence="2">The sequence shown here is derived from an EMBL/GenBank/DDBJ whole genome shotgun (WGS) entry which is preliminary data.</text>
</comment>
<accession>A0A642UU95</accession>
<reference evidence="2 3" key="1">
    <citation type="submission" date="2019-07" db="EMBL/GenBank/DDBJ databases">
        <title>Genome assembly of two rare yeast pathogens: Diutina rugosa and Trichomonascus ciferrii.</title>
        <authorList>
            <person name="Mixao V."/>
            <person name="Saus E."/>
            <person name="Hansen A."/>
            <person name="Lass-Flor C."/>
            <person name="Gabaldon T."/>
        </authorList>
    </citation>
    <scope>NUCLEOTIDE SEQUENCE [LARGE SCALE GENOMIC DNA]</scope>
    <source>
        <strain evidence="2 3">CBS 613</strain>
    </source>
</reference>
<dbReference type="Pfam" id="PF00995">
    <property type="entry name" value="Sec1"/>
    <property type="match status" value="1"/>
</dbReference>
<dbReference type="GeneID" id="54780130"/>
<dbReference type="Gene3D" id="3.40.50.1910">
    <property type="match status" value="1"/>
</dbReference>
<dbReference type="InterPro" id="IPR043127">
    <property type="entry name" value="Sec-1-like_dom3a"/>
</dbReference>
<dbReference type="OrthoDB" id="10251230at2759"/>
<dbReference type="Gene3D" id="1.25.40.60">
    <property type="match status" value="1"/>
</dbReference>
<evidence type="ECO:0000256" key="1">
    <source>
        <dbReference type="ARBA" id="ARBA00009884"/>
    </source>
</evidence>
<dbReference type="Gene3D" id="3.40.50.2060">
    <property type="match status" value="1"/>
</dbReference>
<protein>
    <recommendedName>
        <fullName evidence="4">Sec1-like protein</fullName>
    </recommendedName>
</protein>
<evidence type="ECO:0000313" key="2">
    <source>
        <dbReference type="EMBL" id="KAA8905404.1"/>
    </source>
</evidence>
<name>A0A642UU95_DIURU</name>
<dbReference type="PIRSF" id="PIRSF005715">
    <property type="entry name" value="VPS45_Sec1"/>
    <property type="match status" value="1"/>
</dbReference>
<keyword evidence="3" id="KW-1185">Reference proteome</keyword>
<dbReference type="InterPro" id="IPR001619">
    <property type="entry name" value="Sec1-like"/>
</dbReference>
<organism evidence="2 3">
    <name type="scientific">Diutina rugosa</name>
    <name type="common">Yeast</name>
    <name type="synonym">Candida rugosa</name>
    <dbReference type="NCBI Taxonomy" id="5481"/>
    <lineage>
        <taxon>Eukaryota</taxon>
        <taxon>Fungi</taxon>
        <taxon>Dikarya</taxon>
        <taxon>Ascomycota</taxon>
        <taxon>Saccharomycotina</taxon>
        <taxon>Pichiomycetes</taxon>
        <taxon>Debaryomycetaceae</taxon>
        <taxon>Diutina</taxon>
    </lineage>
</organism>
<dbReference type="Proteomes" id="UP000449547">
    <property type="component" value="Unassembled WGS sequence"/>
</dbReference>
<evidence type="ECO:0000313" key="3">
    <source>
        <dbReference type="Proteomes" id="UP000449547"/>
    </source>
</evidence>